<feature type="transmembrane region" description="Helical" evidence="1">
    <location>
        <begin position="172"/>
        <end position="192"/>
    </location>
</feature>
<feature type="transmembrane region" description="Helical" evidence="1">
    <location>
        <begin position="298"/>
        <end position="319"/>
    </location>
</feature>
<feature type="transmembrane region" description="Helical" evidence="1">
    <location>
        <begin position="12"/>
        <end position="37"/>
    </location>
</feature>
<dbReference type="RefSeq" id="WP_113983769.1">
    <property type="nucleotide sequence ID" value="NZ_QMEY01000014.1"/>
</dbReference>
<feature type="transmembrane region" description="Helical" evidence="1">
    <location>
        <begin position="242"/>
        <end position="262"/>
    </location>
</feature>
<feature type="transmembrane region" description="Helical" evidence="1">
    <location>
        <begin position="274"/>
        <end position="292"/>
    </location>
</feature>
<accession>A0A366LSJ1</accession>
<dbReference type="Proteomes" id="UP000253303">
    <property type="component" value="Unassembled WGS sequence"/>
</dbReference>
<feature type="transmembrane region" description="Helical" evidence="1">
    <location>
        <begin position="356"/>
        <end position="374"/>
    </location>
</feature>
<dbReference type="PANTHER" id="PTHR23542:SF1">
    <property type="entry name" value="MAJOR FACILITATOR SUPERFAMILY (MFS) PROFILE DOMAIN-CONTAINING PROTEIN"/>
    <property type="match status" value="1"/>
</dbReference>
<evidence type="ECO:0000313" key="2">
    <source>
        <dbReference type="EMBL" id="RBQ16906.1"/>
    </source>
</evidence>
<organism evidence="2 3">
    <name type="scientific">Spongiactinospora rosea</name>
    <dbReference type="NCBI Taxonomy" id="2248750"/>
    <lineage>
        <taxon>Bacteria</taxon>
        <taxon>Bacillati</taxon>
        <taxon>Actinomycetota</taxon>
        <taxon>Actinomycetes</taxon>
        <taxon>Streptosporangiales</taxon>
        <taxon>Streptosporangiaceae</taxon>
        <taxon>Spongiactinospora</taxon>
    </lineage>
</organism>
<evidence type="ECO:0000313" key="3">
    <source>
        <dbReference type="Proteomes" id="UP000253303"/>
    </source>
</evidence>
<evidence type="ECO:0008006" key="4">
    <source>
        <dbReference type="Google" id="ProtNLM"/>
    </source>
</evidence>
<dbReference type="InterPro" id="IPR036259">
    <property type="entry name" value="MFS_trans_sf"/>
</dbReference>
<keyword evidence="1" id="KW-0812">Transmembrane</keyword>
<evidence type="ECO:0000256" key="1">
    <source>
        <dbReference type="SAM" id="Phobius"/>
    </source>
</evidence>
<proteinExistence type="predicted"/>
<feature type="transmembrane region" description="Helical" evidence="1">
    <location>
        <begin position="331"/>
        <end position="350"/>
    </location>
</feature>
<feature type="transmembrane region" description="Helical" evidence="1">
    <location>
        <begin position="106"/>
        <end position="131"/>
    </location>
</feature>
<feature type="transmembrane region" description="Helical" evidence="1">
    <location>
        <begin position="79"/>
        <end position="100"/>
    </location>
</feature>
<comment type="caution">
    <text evidence="2">The sequence shown here is derived from an EMBL/GenBank/DDBJ whole genome shotgun (WGS) entry which is preliminary data.</text>
</comment>
<reference evidence="2 3" key="1">
    <citation type="submission" date="2018-06" db="EMBL/GenBank/DDBJ databases">
        <title>Sphaerisporangium craniellae sp. nov., isolated from a marine sponge in the South China Sea.</title>
        <authorList>
            <person name="Li L."/>
        </authorList>
    </citation>
    <scope>NUCLEOTIDE SEQUENCE [LARGE SCALE GENOMIC DNA]</scope>
    <source>
        <strain evidence="2 3">LHW63015</strain>
    </source>
</reference>
<keyword evidence="1" id="KW-0472">Membrane</keyword>
<sequence>MKAYAGVLRTKGMTAWLVVVLAQRLPVAMSPLALLLLGREVTGSYAIGAVLAGLFAMAEAVLAGWLGRRFDRRSPRAEMRLVLQVQAAAFVGLAVAAWTLTGTTLIVTLIVFTAVAGGAAAGAHGGLRALLVKIVPERDQQAALSLESSLTTLLWAVSPAAVGALAVTTGSLMSALVMAALAAIGAMSAGALPEPAVAASHGSADRGIWRRGWPAMAQEGAVMMVVGAAYTTLPALLGDATVAGLVLAGFAAAGIVGGLVYGGRRWPGRYRSQSVALIVVLSLAAVTASWTLTSPLLLVIGFLATPALAARASGLQVLLPEREWAAGFSGLYAAGGLGFAAAGFLAAPLLDGSTPWIGLAGPAALAAIVTLVSGRAEAKAPLPGLVAPALR</sequence>
<protein>
    <recommendedName>
        <fullName evidence="4">MFS transporter</fullName>
    </recommendedName>
</protein>
<dbReference type="SUPFAM" id="SSF103473">
    <property type="entry name" value="MFS general substrate transporter"/>
    <property type="match status" value="1"/>
</dbReference>
<keyword evidence="3" id="KW-1185">Reference proteome</keyword>
<keyword evidence="1" id="KW-1133">Transmembrane helix</keyword>
<dbReference type="PANTHER" id="PTHR23542">
    <property type="match status" value="1"/>
</dbReference>
<dbReference type="Gene3D" id="1.20.1250.20">
    <property type="entry name" value="MFS general substrate transporter like domains"/>
    <property type="match status" value="1"/>
</dbReference>
<name>A0A366LSJ1_9ACTN</name>
<dbReference type="OrthoDB" id="3541730at2"/>
<feature type="transmembrane region" description="Helical" evidence="1">
    <location>
        <begin position="43"/>
        <end position="67"/>
    </location>
</feature>
<dbReference type="EMBL" id="QMEY01000014">
    <property type="protein sequence ID" value="RBQ16906.1"/>
    <property type="molecule type" value="Genomic_DNA"/>
</dbReference>
<dbReference type="AlphaFoldDB" id="A0A366LSJ1"/>
<gene>
    <name evidence="2" type="ORF">DP939_27980</name>
</gene>